<organism evidence="4 5">
    <name type="scientific">Candidatus Kaiserbacteria bacterium GW2011_GWA2_49_19</name>
    <dbReference type="NCBI Taxonomy" id="1618669"/>
    <lineage>
        <taxon>Bacteria</taxon>
        <taxon>Candidatus Kaiseribacteriota</taxon>
    </lineage>
</organism>
<proteinExistence type="predicted"/>
<protein>
    <submittedName>
        <fullName evidence="4">Uncharacterized protein</fullName>
    </submittedName>
</protein>
<reference evidence="4 5" key="1">
    <citation type="journal article" date="2015" name="Nature">
        <title>rRNA introns, odd ribosomes, and small enigmatic genomes across a large radiation of phyla.</title>
        <authorList>
            <person name="Brown C.T."/>
            <person name="Hug L.A."/>
            <person name="Thomas B.C."/>
            <person name="Sharon I."/>
            <person name="Castelle C.J."/>
            <person name="Singh A."/>
            <person name="Wilkins M.J."/>
            <person name="Williams K.H."/>
            <person name="Banfield J.F."/>
        </authorList>
    </citation>
    <scope>NUCLEOTIDE SEQUENCE [LARGE SCALE GENOMIC DNA]</scope>
</reference>
<dbReference type="InterPro" id="IPR019734">
    <property type="entry name" value="TPR_rpt"/>
</dbReference>
<accession>A0A0G1XZN7</accession>
<keyword evidence="1" id="KW-0677">Repeat</keyword>
<dbReference type="InterPro" id="IPR051012">
    <property type="entry name" value="CellSynth/LPSAsmb/PSIAsmb"/>
</dbReference>
<comment type="caution">
    <text evidence="4">The sequence shown here is derived from an EMBL/GenBank/DDBJ whole genome shotgun (WGS) entry which is preliminary data.</text>
</comment>
<sequence>MYLIPLAVIVLSLAVIFFIAAKKFPRLANLDVQNLPEEKTSRKKKEIINKRLRLQAGELKEKASKFTRPLKKWWGILQLRFRIYIGKIERLWYHEQTIKEQSEAQNFSAEERQQKAQKLVQKAEQQLKLGSAEKAEEIFISAVKLEPKSAVAYRGLADTYLARNSIEEARETYRFVLQLEPDDDSVLVKLAEIAESQGDLEEAIQYYQRAVMVNDSLSPRFYHLAELLVKVGHPVVAKEAVLQAVELEPQNPKYLDLLVEIAILCNDKELAESGYNQLRLVNAENQKLDMFKERIAKLKGALSEERVPSRAS</sequence>
<dbReference type="Gene3D" id="1.25.40.10">
    <property type="entry name" value="Tetratricopeptide repeat domain"/>
    <property type="match status" value="2"/>
</dbReference>
<evidence type="ECO:0000313" key="4">
    <source>
        <dbReference type="EMBL" id="KKW08102.1"/>
    </source>
</evidence>
<dbReference type="Pfam" id="PF13432">
    <property type="entry name" value="TPR_16"/>
    <property type="match status" value="1"/>
</dbReference>
<dbReference type="EMBL" id="LCPZ01000018">
    <property type="protein sequence ID" value="KKW08102.1"/>
    <property type="molecule type" value="Genomic_DNA"/>
</dbReference>
<dbReference type="SMART" id="SM00028">
    <property type="entry name" value="TPR"/>
    <property type="match status" value="4"/>
</dbReference>
<dbReference type="PROSITE" id="PS50005">
    <property type="entry name" value="TPR"/>
    <property type="match status" value="2"/>
</dbReference>
<evidence type="ECO:0000256" key="3">
    <source>
        <dbReference type="PROSITE-ProRule" id="PRU00339"/>
    </source>
</evidence>
<gene>
    <name evidence="4" type="ORF">UY44_C0018G0012</name>
</gene>
<evidence type="ECO:0000313" key="5">
    <source>
        <dbReference type="Proteomes" id="UP000033965"/>
    </source>
</evidence>
<name>A0A0G1XZN7_9BACT</name>
<dbReference type="SUPFAM" id="SSF48452">
    <property type="entry name" value="TPR-like"/>
    <property type="match status" value="1"/>
</dbReference>
<evidence type="ECO:0000256" key="1">
    <source>
        <dbReference type="ARBA" id="ARBA00022737"/>
    </source>
</evidence>
<dbReference type="InterPro" id="IPR011990">
    <property type="entry name" value="TPR-like_helical_dom_sf"/>
</dbReference>
<evidence type="ECO:0000256" key="2">
    <source>
        <dbReference type="ARBA" id="ARBA00022803"/>
    </source>
</evidence>
<dbReference type="PANTHER" id="PTHR45586">
    <property type="entry name" value="TPR REPEAT-CONTAINING PROTEIN PA4667"/>
    <property type="match status" value="1"/>
</dbReference>
<dbReference type="Proteomes" id="UP000033965">
    <property type="component" value="Unassembled WGS sequence"/>
</dbReference>
<dbReference type="PANTHER" id="PTHR45586:SF1">
    <property type="entry name" value="LIPOPOLYSACCHARIDE ASSEMBLY PROTEIN B"/>
    <property type="match status" value="1"/>
</dbReference>
<keyword evidence="2 3" id="KW-0802">TPR repeat</keyword>
<feature type="repeat" description="TPR" evidence="3">
    <location>
        <begin position="150"/>
        <end position="183"/>
    </location>
</feature>
<feature type="repeat" description="TPR" evidence="3">
    <location>
        <begin position="184"/>
        <end position="217"/>
    </location>
</feature>
<dbReference type="AlphaFoldDB" id="A0A0G1XZN7"/>